<evidence type="ECO:0000256" key="3">
    <source>
        <dbReference type="ARBA" id="ARBA00022801"/>
    </source>
</evidence>
<dbReference type="RefSeq" id="WP_150027559.1">
    <property type="nucleotide sequence ID" value="NZ_CACRUA010000081.1"/>
</dbReference>
<dbReference type="Gene3D" id="3.40.140.10">
    <property type="entry name" value="Cytidine Deaminase, domain 2"/>
    <property type="match status" value="1"/>
</dbReference>
<reference evidence="7" key="1">
    <citation type="submission" date="2023-01" db="EMBL/GenBank/DDBJ databases">
        <title>Human gut microbiome strain richness.</title>
        <authorList>
            <person name="Chen-Liaw A."/>
        </authorList>
    </citation>
    <scope>NUCLEOTIDE SEQUENCE</scope>
    <source>
        <strain evidence="7">B1_m1001713B170214d0_201011</strain>
    </source>
</reference>
<proteinExistence type="predicted"/>
<evidence type="ECO:0000313" key="8">
    <source>
        <dbReference type="Proteomes" id="UP001300871"/>
    </source>
</evidence>
<gene>
    <name evidence="7" type="ORF">PM006_00570</name>
</gene>
<feature type="domain" description="JAB" evidence="6">
    <location>
        <begin position="33"/>
        <end position="138"/>
    </location>
</feature>
<evidence type="ECO:0000256" key="4">
    <source>
        <dbReference type="ARBA" id="ARBA00022833"/>
    </source>
</evidence>
<keyword evidence="3" id="KW-0378">Hydrolase</keyword>
<keyword evidence="2" id="KW-0479">Metal-binding</keyword>
<keyword evidence="5" id="KW-0482">Metalloprotease</keyword>
<dbReference type="GO" id="GO:0008237">
    <property type="term" value="F:metallopeptidase activity"/>
    <property type="evidence" value="ECO:0007669"/>
    <property type="project" value="UniProtKB-KW"/>
</dbReference>
<comment type="caution">
    <text evidence="7">The sequence shown here is derived from an EMBL/GenBank/DDBJ whole genome shotgun (WGS) entry which is preliminary data.</text>
</comment>
<dbReference type="SUPFAM" id="SSF102712">
    <property type="entry name" value="JAB1/MPN domain"/>
    <property type="match status" value="1"/>
</dbReference>
<evidence type="ECO:0000313" key="7">
    <source>
        <dbReference type="EMBL" id="MDB1998699.1"/>
    </source>
</evidence>
<dbReference type="GO" id="GO:0046872">
    <property type="term" value="F:metal ion binding"/>
    <property type="evidence" value="ECO:0007669"/>
    <property type="project" value="UniProtKB-KW"/>
</dbReference>
<evidence type="ECO:0000259" key="6">
    <source>
        <dbReference type="Pfam" id="PF14464"/>
    </source>
</evidence>
<keyword evidence="4" id="KW-0862">Zinc</keyword>
<dbReference type="InterPro" id="IPR028090">
    <property type="entry name" value="JAB_dom_prok"/>
</dbReference>
<accession>A0AAW6AM17</accession>
<dbReference type="GO" id="GO:0006508">
    <property type="term" value="P:proteolysis"/>
    <property type="evidence" value="ECO:0007669"/>
    <property type="project" value="UniProtKB-KW"/>
</dbReference>
<keyword evidence="1" id="KW-0645">Protease</keyword>
<dbReference type="EMBL" id="JAQLGM010000001">
    <property type="protein sequence ID" value="MDB1998699.1"/>
    <property type="molecule type" value="Genomic_DNA"/>
</dbReference>
<sequence>MFEEELKLTCQCLTIFVESNILKEIQNYQKYGAFELESGGIIAGYYDVHNNALRVTDITWPQSDDICKQFQFIRKEKGHQEIMDKLWTESEHMKSYLGEWHTHNQCRPSPSFVDRNNWKKIAKKAHNFKDLLFIIVGKKYTGIWIVNNQKILKLGEWSNEKTI</sequence>
<dbReference type="GeneID" id="57968478"/>
<dbReference type="Proteomes" id="UP001300871">
    <property type="component" value="Unassembled WGS sequence"/>
</dbReference>
<protein>
    <submittedName>
        <fullName evidence="7">Mov34/MPN/PAD-1 family protein</fullName>
    </submittedName>
</protein>
<dbReference type="AlphaFoldDB" id="A0AAW6AM17"/>
<evidence type="ECO:0000256" key="5">
    <source>
        <dbReference type="ARBA" id="ARBA00023049"/>
    </source>
</evidence>
<evidence type="ECO:0000256" key="2">
    <source>
        <dbReference type="ARBA" id="ARBA00022723"/>
    </source>
</evidence>
<dbReference type="Pfam" id="PF14464">
    <property type="entry name" value="Prok-JAB"/>
    <property type="match status" value="1"/>
</dbReference>
<name>A0AAW6AM17_CLOSY</name>
<organism evidence="7 8">
    <name type="scientific">Clostridium symbiosum</name>
    <name type="common">Bacteroides symbiosus</name>
    <dbReference type="NCBI Taxonomy" id="1512"/>
    <lineage>
        <taxon>Bacteria</taxon>
        <taxon>Bacillati</taxon>
        <taxon>Bacillota</taxon>
        <taxon>Clostridia</taxon>
        <taxon>Lachnospirales</taxon>
        <taxon>Lachnospiraceae</taxon>
        <taxon>Otoolea</taxon>
    </lineage>
</organism>
<evidence type="ECO:0000256" key="1">
    <source>
        <dbReference type="ARBA" id="ARBA00022670"/>
    </source>
</evidence>